<dbReference type="PANTHER" id="PTHR33336">
    <property type="entry name" value="QUINOL MONOOXYGENASE YGIN-RELATED"/>
    <property type="match status" value="1"/>
</dbReference>
<gene>
    <name evidence="3" type="ORF">LSP00402_LOCUS13328</name>
</gene>
<dbReference type="InterPro" id="IPR011008">
    <property type="entry name" value="Dimeric_a/b-barrel"/>
</dbReference>
<dbReference type="InterPro" id="IPR007138">
    <property type="entry name" value="ABM_dom"/>
</dbReference>
<reference evidence="3" key="1">
    <citation type="submission" date="2021-01" db="EMBL/GenBank/DDBJ databases">
        <authorList>
            <person name="Corre E."/>
            <person name="Pelletier E."/>
            <person name="Niang G."/>
            <person name="Scheremetjew M."/>
            <person name="Finn R."/>
            <person name="Kale V."/>
            <person name="Holt S."/>
            <person name="Cochrane G."/>
            <person name="Meng A."/>
            <person name="Brown T."/>
            <person name="Cohen L."/>
        </authorList>
    </citation>
    <scope>NUCLEOTIDE SEQUENCE</scope>
    <source>
        <strain evidence="3">CCMP622</strain>
    </source>
</reference>
<evidence type="ECO:0000259" key="2">
    <source>
        <dbReference type="PROSITE" id="PS51725"/>
    </source>
</evidence>
<feature type="domain" description="ABM" evidence="2">
    <location>
        <begin position="93"/>
        <end position="182"/>
    </location>
</feature>
<evidence type="ECO:0000256" key="1">
    <source>
        <dbReference type="SAM" id="MobiDB-lite"/>
    </source>
</evidence>
<accession>A0A7S2TTI2</accession>
<dbReference type="PROSITE" id="PS51725">
    <property type="entry name" value="ABM"/>
    <property type="match status" value="1"/>
</dbReference>
<feature type="region of interest" description="Disordered" evidence="1">
    <location>
        <begin position="297"/>
        <end position="316"/>
    </location>
</feature>
<dbReference type="InterPro" id="IPR050744">
    <property type="entry name" value="AI-2_Isomerase_LsrG"/>
</dbReference>
<dbReference type="PANTHER" id="PTHR33336:SF15">
    <property type="entry name" value="ABM DOMAIN-CONTAINING PROTEIN"/>
    <property type="match status" value="1"/>
</dbReference>
<organism evidence="3">
    <name type="scientific">Lotharella oceanica</name>
    <dbReference type="NCBI Taxonomy" id="641309"/>
    <lineage>
        <taxon>Eukaryota</taxon>
        <taxon>Sar</taxon>
        <taxon>Rhizaria</taxon>
        <taxon>Cercozoa</taxon>
        <taxon>Chlorarachniophyceae</taxon>
        <taxon>Lotharella</taxon>
    </lineage>
</organism>
<dbReference type="AlphaFoldDB" id="A0A7S2TTI2"/>
<dbReference type="Gene3D" id="3.30.70.100">
    <property type="match status" value="2"/>
</dbReference>
<feature type="compositionally biased region" description="Low complexity" evidence="1">
    <location>
        <begin position="297"/>
        <end position="315"/>
    </location>
</feature>
<dbReference type="EMBL" id="HBHP01021400">
    <property type="protein sequence ID" value="CAD9769346.1"/>
    <property type="molecule type" value="Transcribed_RNA"/>
</dbReference>
<dbReference type="Pfam" id="PF03992">
    <property type="entry name" value="ABM"/>
    <property type="match status" value="2"/>
</dbReference>
<sequence>MAMAVSLLRSCARRFSSSSSSSSSFSSSSSSSLSRLRFFSRDAIRPYAVRPNAMLPRAQNHMRMISTSRAAAAAAASNAVDSAPCGGGDASPYVVMATMTIKEHYLDRFIDFSISDGLDSVLTEPGCRRFDIIQDHEQKNKFLMVEAYDNKDSFTAHLASEHFMKWHRAVRPTFLVEPEVTFARLLHPGHANMDSLNKEHIDDHAFGTKLIRHTSHTIDSDFLNEYLSRLLQEANDASKDDNCLRFDVYQNIENPQEILSYEIFEDNDAYQQHQQLPSAVDRMTKGKEWSETQTVLQLPQQQQPNAVSSSSSSSSCRDPLVLKGRNIWPPDSWNFHSYHNPSGIVFQRQNSVELQNHLKAKAKH</sequence>
<dbReference type="SUPFAM" id="SSF54909">
    <property type="entry name" value="Dimeric alpha+beta barrel"/>
    <property type="match status" value="2"/>
</dbReference>
<evidence type="ECO:0000313" key="3">
    <source>
        <dbReference type="EMBL" id="CAD9769346.1"/>
    </source>
</evidence>
<dbReference type="GO" id="GO:0003824">
    <property type="term" value="F:catalytic activity"/>
    <property type="evidence" value="ECO:0007669"/>
    <property type="project" value="TreeGrafter"/>
</dbReference>
<proteinExistence type="predicted"/>
<name>A0A7S2TTI2_9EUKA</name>
<protein>
    <recommendedName>
        <fullName evidence="2">ABM domain-containing protein</fullName>
    </recommendedName>
</protein>